<dbReference type="InterPro" id="IPR002469">
    <property type="entry name" value="Peptidase_S9B_N"/>
</dbReference>
<dbReference type="InterPro" id="IPR001375">
    <property type="entry name" value="Peptidase_S9_cat"/>
</dbReference>
<dbReference type="Pfam" id="PF00930">
    <property type="entry name" value="DPPIV_N"/>
    <property type="match status" value="1"/>
</dbReference>
<sequence>METAPPPPAASKLTLNDVVGYPRPGYDVPELYAFSPDDGLVTSLCAPERGTSSRNLYAFDTATGTTKLLCTPPPTRLHFEGDDESGYSAPEAMQRERARETGKGLTSYEWASSSHRADHRASPSGVQGGDLRLVARSAEGSPVLDAKISPDGKWVAFVRDDEIRVASCDANSCARVTYGAHNNPSVTHGLAEYIAAEEMRRDRGFWWRRDGGALAFCRVDVSAIPTVRIPCTLGAQRAGTRIVEEHAYPFTGGCNAYVRLGVVDVPFSGDPDDDPTAHDVTWMDVNCGPASLGGAGLEEEYLAAVDWSPRGDFLIAQIQSRDQKTMKVVRLDPTTGERATNPRDGGTCLHVERNDASWVSIHNMLYAPRDAVSGARYGDFIWASEKTGYMHLYYHDGVDGECAHAITGGEWCVDELIGVDEGRGFVYFTASKLGPLERHLYRARLFPTLDASCASASTTTSDAATSRPRVPRCRRLTRERGYHSVAMDHAGKRFLDVYDSVNNAPNAMLRMLPTDDDDDVCNGSSGGGRNLIPPSLVTVAAADGSTTLHGALYLPDEDPELASARNALRPGIVIVYGGPQAQEVQNTWRLTSDVRAQFYRQLGYVVFKLDNRGSSRRGHAFEAALKNAFGDVDVNDQIEGVRWLVNHARVDPDRVGVIGWSYGGFVAATCVLKAPGTFAAACAGAPVTRWELYDTHYTERFLGAPNKRRDDDPYARASVLSHVDGFARGKLLIVHGMLDENVHFSHSTALEDAIKAASARRTRELGEDAGTSGELTLLPFPTERHVMRRTHNRKTVESAMFRFFQDALMGEGGGWSDGESFHDWD</sequence>
<proteinExistence type="predicted"/>
<dbReference type="InterPro" id="IPR050278">
    <property type="entry name" value="Serine_Prot_S9B/DPPIV"/>
</dbReference>
<dbReference type="SUPFAM" id="SSF53474">
    <property type="entry name" value="alpha/beta-Hydrolases"/>
    <property type="match status" value="1"/>
</dbReference>
<evidence type="ECO:0000313" key="4">
    <source>
        <dbReference type="EMBL" id="EEH59994.1"/>
    </source>
</evidence>
<feature type="compositionally biased region" description="Basic and acidic residues" evidence="1">
    <location>
        <begin position="93"/>
        <end position="102"/>
    </location>
</feature>
<protein>
    <submittedName>
        <fullName evidence="4">Predicted protein</fullName>
    </submittedName>
</protein>
<dbReference type="PANTHER" id="PTHR11731:SF193">
    <property type="entry name" value="DIPEPTIDYL PEPTIDASE 9"/>
    <property type="match status" value="1"/>
</dbReference>
<dbReference type="PANTHER" id="PTHR11731">
    <property type="entry name" value="PROTEASE FAMILY S9B,C DIPEPTIDYL-PEPTIDASE IV-RELATED"/>
    <property type="match status" value="1"/>
</dbReference>
<keyword evidence="5" id="KW-1185">Reference proteome</keyword>
<reference evidence="4 5" key="1">
    <citation type="journal article" date="2009" name="Science">
        <title>Green evolution and dynamic adaptations revealed by genomes of the marine picoeukaryotes Micromonas.</title>
        <authorList>
            <person name="Worden A.Z."/>
            <person name="Lee J.H."/>
            <person name="Mock T."/>
            <person name="Rouze P."/>
            <person name="Simmons M.P."/>
            <person name="Aerts A.L."/>
            <person name="Allen A.E."/>
            <person name="Cuvelier M.L."/>
            <person name="Derelle E."/>
            <person name="Everett M.V."/>
            <person name="Foulon E."/>
            <person name="Grimwood J."/>
            <person name="Gundlach H."/>
            <person name="Henrissat B."/>
            <person name="Napoli C."/>
            <person name="McDonald S.M."/>
            <person name="Parker M.S."/>
            <person name="Rombauts S."/>
            <person name="Salamov A."/>
            <person name="Von Dassow P."/>
            <person name="Badger J.H."/>
            <person name="Coutinho P.M."/>
            <person name="Demir E."/>
            <person name="Dubchak I."/>
            <person name="Gentemann C."/>
            <person name="Eikrem W."/>
            <person name="Gready J.E."/>
            <person name="John U."/>
            <person name="Lanier W."/>
            <person name="Lindquist E.A."/>
            <person name="Lucas S."/>
            <person name="Mayer K.F."/>
            <person name="Moreau H."/>
            <person name="Not F."/>
            <person name="Otillar R."/>
            <person name="Panaud O."/>
            <person name="Pangilinan J."/>
            <person name="Paulsen I."/>
            <person name="Piegu B."/>
            <person name="Poliakov A."/>
            <person name="Robbens S."/>
            <person name="Schmutz J."/>
            <person name="Toulza E."/>
            <person name="Wyss T."/>
            <person name="Zelensky A."/>
            <person name="Zhou K."/>
            <person name="Armbrust E.V."/>
            <person name="Bhattacharya D."/>
            <person name="Goodenough U.W."/>
            <person name="Van de Peer Y."/>
            <person name="Grigoriev I.V."/>
        </authorList>
    </citation>
    <scope>NUCLEOTIDE SEQUENCE [LARGE SCALE GENOMIC DNA]</scope>
    <source>
        <strain evidence="4 5">CCMP1545</strain>
    </source>
</reference>
<feature type="domain" description="Peptidase S9 prolyl oligopeptidase catalytic" evidence="2">
    <location>
        <begin position="594"/>
        <end position="808"/>
    </location>
</feature>
<dbReference type="AlphaFoldDB" id="C1MJH0"/>
<dbReference type="GO" id="GO:0006508">
    <property type="term" value="P:proteolysis"/>
    <property type="evidence" value="ECO:0007669"/>
    <property type="project" value="InterPro"/>
</dbReference>
<evidence type="ECO:0000259" key="2">
    <source>
        <dbReference type="Pfam" id="PF00326"/>
    </source>
</evidence>
<dbReference type="EMBL" id="GG663736">
    <property type="protein sequence ID" value="EEH59994.1"/>
    <property type="molecule type" value="Genomic_DNA"/>
</dbReference>
<organism evidence="5">
    <name type="scientific">Micromonas pusilla (strain CCMP1545)</name>
    <name type="common">Picoplanktonic green alga</name>
    <dbReference type="NCBI Taxonomy" id="564608"/>
    <lineage>
        <taxon>Eukaryota</taxon>
        <taxon>Viridiplantae</taxon>
        <taxon>Chlorophyta</taxon>
        <taxon>Mamiellophyceae</taxon>
        <taxon>Mamiellales</taxon>
        <taxon>Mamiellaceae</taxon>
        <taxon>Micromonas</taxon>
    </lineage>
</organism>
<dbReference type="Proteomes" id="UP000001876">
    <property type="component" value="Unassembled WGS sequence"/>
</dbReference>
<dbReference type="eggNOG" id="KOG2281">
    <property type="taxonomic scope" value="Eukaryota"/>
</dbReference>
<accession>C1MJH0</accession>
<dbReference type="Gene3D" id="2.140.10.30">
    <property type="entry name" value="Dipeptidylpeptidase IV, N-terminal domain"/>
    <property type="match status" value="1"/>
</dbReference>
<dbReference type="Gene3D" id="3.40.50.1820">
    <property type="entry name" value="alpha/beta hydrolase"/>
    <property type="match status" value="1"/>
</dbReference>
<feature type="region of interest" description="Disordered" evidence="1">
    <location>
        <begin position="79"/>
        <end position="128"/>
    </location>
</feature>
<dbReference type="InterPro" id="IPR029058">
    <property type="entry name" value="AB_hydrolase_fold"/>
</dbReference>
<evidence type="ECO:0000313" key="5">
    <source>
        <dbReference type="Proteomes" id="UP000001876"/>
    </source>
</evidence>
<dbReference type="GeneID" id="9681616"/>
<evidence type="ECO:0000256" key="1">
    <source>
        <dbReference type="SAM" id="MobiDB-lite"/>
    </source>
</evidence>
<evidence type="ECO:0000259" key="3">
    <source>
        <dbReference type="Pfam" id="PF00930"/>
    </source>
</evidence>
<dbReference type="Pfam" id="PF00326">
    <property type="entry name" value="Peptidase_S9"/>
    <property type="match status" value="1"/>
</dbReference>
<dbReference type="ESTHER" id="micpc-c1mjh0">
    <property type="family name" value="DPP4N_Peptidase_S9"/>
</dbReference>
<gene>
    <name evidence="4" type="ORF">MICPUCDRAFT_14447</name>
</gene>
<dbReference type="OMA" id="VTHMTPQ"/>
<feature type="domain" description="Dipeptidylpeptidase IV N-terminal" evidence="3">
    <location>
        <begin position="141"/>
        <end position="503"/>
    </location>
</feature>
<dbReference type="GO" id="GO:0008239">
    <property type="term" value="F:dipeptidyl-peptidase activity"/>
    <property type="evidence" value="ECO:0007669"/>
    <property type="project" value="TreeGrafter"/>
</dbReference>
<dbReference type="GO" id="GO:0008236">
    <property type="term" value="F:serine-type peptidase activity"/>
    <property type="evidence" value="ECO:0007669"/>
    <property type="project" value="InterPro"/>
</dbReference>
<dbReference type="MEROPS" id="S09.A03"/>
<dbReference type="SUPFAM" id="SSF82171">
    <property type="entry name" value="DPP6 N-terminal domain-like"/>
    <property type="match status" value="1"/>
</dbReference>
<name>C1MJH0_MICPC</name>
<dbReference type="OrthoDB" id="16520at2759"/>
<dbReference type="KEGG" id="mpp:MICPUCDRAFT_14447"/>
<dbReference type="RefSeq" id="XP_003056618.1">
    <property type="nucleotide sequence ID" value="XM_003056572.1"/>
</dbReference>